<dbReference type="RefSeq" id="WP_201351594.1">
    <property type="nucleotide sequence ID" value="NZ_AP024272.1"/>
</dbReference>
<proteinExistence type="predicted"/>
<dbReference type="Gene3D" id="3.20.20.150">
    <property type="entry name" value="Divalent-metal-dependent TIM barrel enzymes"/>
    <property type="match status" value="1"/>
</dbReference>
<dbReference type="PANTHER" id="PTHR12110:SF21">
    <property type="entry name" value="XYLOSE ISOMERASE-LIKE TIM BARREL DOMAIN-CONTAINING PROTEIN"/>
    <property type="match status" value="1"/>
</dbReference>
<accession>A0A7R7YJN7</accession>
<evidence type="ECO:0000313" key="3">
    <source>
        <dbReference type="Proteomes" id="UP000596099"/>
    </source>
</evidence>
<evidence type="ECO:0000313" key="2">
    <source>
        <dbReference type="EMBL" id="BCP67510.1"/>
    </source>
</evidence>
<dbReference type="InterPro" id="IPR050312">
    <property type="entry name" value="IolE/XylAMocC-like"/>
</dbReference>
<name>A0A7R7YJN7_THETH</name>
<keyword evidence="2" id="KW-0614">Plasmid</keyword>
<dbReference type="AlphaFoldDB" id="A0A7R7YJN7"/>
<dbReference type="InterPro" id="IPR013022">
    <property type="entry name" value="Xyl_isomerase-like_TIM-brl"/>
</dbReference>
<geneLocation type="plasmid" evidence="2 3">
    <name>pHB5018c</name>
</geneLocation>
<organism evidence="2 3">
    <name type="scientific">Thermus thermophilus</name>
    <dbReference type="NCBI Taxonomy" id="274"/>
    <lineage>
        <taxon>Bacteria</taxon>
        <taxon>Thermotogati</taxon>
        <taxon>Deinococcota</taxon>
        <taxon>Deinococci</taxon>
        <taxon>Thermales</taxon>
        <taxon>Thermaceae</taxon>
        <taxon>Thermus</taxon>
    </lineage>
</organism>
<dbReference type="EMBL" id="AP024272">
    <property type="protein sequence ID" value="BCP67510.1"/>
    <property type="molecule type" value="Genomic_DNA"/>
</dbReference>
<dbReference type="Pfam" id="PF01261">
    <property type="entry name" value="AP_endonuc_2"/>
    <property type="match status" value="1"/>
</dbReference>
<feature type="domain" description="Xylose isomerase-like TIM barrel" evidence="1">
    <location>
        <begin position="39"/>
        <end position="222"/>
    </location>
</feature>
<gene>
    <name evidence="2" type="ORF">TthHB5018_c24440</name>
</gene>
<protein>
    <recommendedName>
        <fullName evidence="1">Xylose isomerase-like TIM barrel domain-containing protein</fullName>
    </recommendedName>
</protein>
<reference evidence="3" key="1">
    <citation type="submission" date="2021-01" db="EMBL/GenBank/DDBJ databases">
        <title>Complete Genome Sequence of Thermus thermophilus Strain HB5018, Isolated from Mine Onsen Hot Spring.</title>
        <authorList>
            <person name="Miyazaki K."/>
            <person name="Moriya T."/>
            <person name="Nemoto N."/>
            <person name="Oshima T."/>
            <person name="Yura K."/>
            <person name="Bessho Y."/>
        </authorList>
    </citation>
    <scope>NUCLEOTIDE SEQUENCE [LARGE SCALE GENOMIC DNA]</scope>
    <source>
        <strain evidence="3">HB5018</strain>
        <plasmid evidence="3">pHB5018c</plasmid>
    </source>
</reference>
<dbReference type="SUPFAM" id="SSF51658">
    <property type="entry name" value="Xylose isomerase-like"/>
    <property type="match status" value="1"/>
</dbReference>
<dbReference type="PANTHER" id="PTHR12110">
    <property type="entry name" value="HYDROXYPYRUVATE ISOMERASE"/>
    <property type="match status" value="1"/>
</dbReference>
<sequence>MTLGFRPPKDPEGFLAYARRLQGRYAFLEVPGSAAEALEGVALEARAMGYRLTLHARYLDVYPASPEPAVREASLRVLEEDLVRAARMGAELVNVHAGNIPWTDYPPPGLSPAHEALREAERRMREEAFGRALEAFSRLTRLALDLGVRLTLENLPAPQEFPRTPEEMVRFLEVPDLYFCLDLGHARMAGEAPEGFLEALGERLVHVHAHTNDGRYDLHLPPRLEEVAPFAGRPCTLLVELPPRSVEEYLEVHRSLASAGLVPEAMGGEEG</sequence>
<evidence type="ECO:0000259" key="1">
    <source>
        <dbReference type="Pfam" id="PF01261"/>
    </source>
</evidence>
<dbReference type="InterPro" id="IPR036237">
    <property type="entry name" value="Xyl_isomerase-like_sf"/>
</dbReference>
<dbReference type="Proteomes" id="UP000596099">
    <property type="component" value="Plasmid pHB5018c"/>
</dbReference>